<dbReference type="Pfam" id="PF02120">
    <property type="entry name" value="Flg_hook"/>
    <property type="match status" value="1"/>
</dbReference>
<feature type="compositionally biased region" description="Polar residues" evidence="2">
    <location>
        <begin position="293"/>
        <end position="305"/>
    </location>
</feature>
<feature type="region of interest" description="Disordered" evidence="2">
    <location>
        <begin position="229"/>
        <end position="256"/>
    </location>
</feature>
<keyword evidence="4" id="KW-0966">Cell projection</keyword>
<evidence type="ECO:0000313" key="5">
    <source>
        <dbReference type="Proteomes" id="UP000606720"/>
    </source>
</evidence>
<dbReference type="InterPro" id="IPR021136">
    <property type="entry name" value="Flagellar_hook_control-like_C"/>
</dbReference>
<evidence type="ECO:0000256" key="1">
    <source>
        <dbReference type="SAM" id="Coils"/>
    </source>
</evidence>
<feature type="compositionally biased region" description="Low complexity" evidence="2">
    <location>
        <begin position="229"/>
        <end position="244"/>
    </location>
</feature>
<reference evidence="4" key="1">
    <citation type="submission" date="2020-08" db="EMBL/GenBank/DDBJ databases">
        <title>Genome public.</title>
        <authorList>
            <person name="Liu C."/>
            <person name="Sun Q."/>
        </authorList>
    </citation>
    <scope>NUCLEOTIDE SEQUENCE</scope>
    <source>
        <strain evidence="4">BX1005</strain>
    </source>
</reference>
<evidence type="ECO:0000259" key="3">
    <source>
        <dbReference type="Pfam" id="PF02120"/>
    </source>
</evidence>
<keyword evidence="1" id="KW-0175">Coiled coil</keyword>
<dbReference type="EMBL" id="JACOPH010000008">
    <property type="protein sequence ID" value="MBC5714590.1"/>
    <property type="molecule type" value="Genomic_DNA"/>
</dbReference>
<dbReference type="InterPro" id="IPR038610">
    <property type="entry name" value="FliK-like_C_sf"/>
</dbReference>
<evidence type="ECO:0000256" key="2">
    <source>
        <dbReference type="SAM" id="MobiDB-lite"/>
    </source>
</evidence>
<feature type="compositionally biased region" description="Polar residues" evidence="2">
    <location>
        <begin position="324"/>
        <end position="354"/>
    </location>
</feature>
<organism evidence="4 5">
    <name type="scientific">Roseburia zhanii</name>
    <dbReference type="NCBI Taxonomy" id="2763064"/>
    <lineage>
        <taxon>Bacteria</taxon>
        <taxon>Bacillati</taxon>
        <taxon>Bacillota</taxon>
        <taxon>Clostridia</taxon>
        <taxon>Lachnospirales</taxon>
        <taxon>Lachnospiraceae</taxon>
        <taxon>Roseburia</taxon>
    </lineage>
</organism>
<evidence type="ECO:0000313" key="4">
    <source>
        <dbReference type="EMBL" id="MBC5714590.1"/>
    </source>
</evidence>
<proteinExistence type="predicted"/>
<feature type="coiled-coil region" evidence="1">
    <location>
        <begin position="443"/>
        <end position="470"/>
    </location>
</feature>
<comment type="caution">
    <text evidence="4">The sequence shown here is derived from an EMBL/GenBank/DDBJ whole genome shotgun (WGS) entry which is preliminary data.</text>
</comment>
<sequence>MQITDMLNQYNRNIANGTVVPNGTQGIRQVMSSFSEMSVGNIFEGSVNQVEDGVVTLGLSDGKTIQARLDNGVSVQVGESMFFQVKSNNGTQIAIRPYSNGVSSNPTLLYALDAANLQVSGKMLTMVNTMMEQSMPIDRQSLISMAKLVVGNPQIDVATVVQMEKLGIPVTDEMAAQFENYKSDQYAILDQLESVMELLPEQLGKDGTGLLELNQQMIDIFLGGSEEMQAAQDTADAGSDAASAVEGQGAGEASVTEETKAAVLTENDLIVSASSGENTDASVIEGQDGQMVSSAATEENGQEVSVSADKNEQAASAAAGADEQSVSSVAQEQNTDKNVQQTTAEGNTQTSASAMETVPDNMQRDIQKLSAQLMKLPDLSQDQLNGNLSAKEFLQVLSEAFNSTDPVSRQILKELISSKEYRNIVRSVMEEQWLLKPEELKSEHKINELYERLDRQLAQMEKVLKNFHQSSPQLTDTASNVRNNIQFMNQLNHTCAYMQIPLKLSGQNAHSDLYVYTGGRKHHDADEELTAFLHLDLEHLGSTDVSVKLRKKQVTTNFYLADDASYQLILDHMDILEERLEQKGYQVKISVTTQEEKMNFVEDMLKQKTPSAGGMVHRYSFDVRA</sequence>
<protein>
    <submittedName>
        <fullName evidence="4">Flagellar hook-length control protein FliK</fullName>
    </submittedName>
</protein>
<name>A0A923LP95_9FIRM</name>
<dbReference type="Proteomes" id="UP000606720">
    <property type="component" value="Unassembled WGS sequence"/>
</dbReference>
<keyword evidence="5" id="KW-1185">Reference proteome</keyword>
<keyword evidence="4" id="KW-0969">Cilium</keyword>
<gene>
    <name evidence="4" type="ORF">H8S17_10275</name>
</gene>
<keyword evidence="4" id="KW-0282">Flagellum</keyword>
<feature type="domain" description="Flagellar hook-length control protein-like C-terminal" evidence="3">
    <location>
        <begin position="523"/>
        <end position="597"/>
    </location>
</feature>
<feature type="region of interest" description="Disordered" evidence="2">
    <location>
        <begin position="293"/>
        <end position="354"/>
    </location>
</feature>
<dbReference type="AlphaFoldDB" id="A0A923LP95"/>
<dbReference type="RefSeq" id="WP_186867239.1">
    <property type="nucleotide sequence ID" value="NZ_JACOPH010000008.1"/>
</dbReference>
<dbReference type="Gene3D" id="3.30.750.140">
    <property type="match status" value="1"/>
</dbReference>
<accession>A0A923LP95</accession>